<feature type="compositionally biased region" description="Low complexity" evidence="1">
    <location>
        <begin position="51"/>
        <end position="72"/>
    </location>
</feature>
<name>A0A3N6WKL2_9ACTN</name>
<reference evidence="3 4" key="1">
    <citation type="submission" date="2018-11" db="EMBL/GenBank/DDBJ databases">
        <authorList>
            <person name="Li F."/>
        </authorList>
    </citation>
    <scope>NUCLEOTIDE SEQUENCE [LARGE SCALE GENOMIC DNA]</scope>
    <source>
        <strain evidence="3 4">YS17T</strain>
    </source>
</reference>
<protein>
    <submittedName>
        <fullName evidence="3">Uncharacterized protein</fullName>
    </submittedName>
</protein>
<evidence type="ECO:0000313" key="3">
    <source>
        <dbReference type="EMBL" id="RQN02315.1"/>
    </source>
</evidence>
<dbReference type="EMBL" id="RQJX01000022">
    <property type="protein sequence ID" value="RQN02315.1"/>
    <property type="molecule type" value="Genomic_DNA"/>
</dbReference>
<dbReference type="RefSeq" id="WP_124237747.1">
    <property type="nucleotide sequence ID" value="NZ_JBHUFI010000017.1"/>
</dbReference>
<accession>A0A3N6WKL2</accession>
<sequence>MASQTPHSHPRRRLIITVCAIGLVLALLAGVGIYGLIKGEPHPDGGRPGDRGTSSTASPSPTETTLTPLPATRDPESFARSAASALFTWDTYTLLSPQDHRDVLLQVADPSGLETPGLVSDLDGYLPDQSTWTQLQEYQTRQWLDIDRAYVPDQWDDAEAAAGDSLAPGTIAYTIEGTRHREGVWYDKPVTSAHDVAFTIFLTCPLRGDESCYLLRLSVLDEPLR</sequence>
<keyword evidence="2" id="KW-0812">Transmembrane</keyword>
<evidence type="ECO:0000256" key="2">
    <source>
        <dbReference type="SAM" id="Phobius"/>
    </source>
</evidence>
<comment type="caution">
    <text evidence="3">The sequence shown here is derived from an EMBL/GenBank/DDBJ whole genome shotgun (WGS) entry which is preliminary data.</text>
</comment>
<feature type="transmembrane region" description="Helical" evidence="2">
    <location>
        <begin position="14"/>
        <end position="37"/>
    </location>
</feature>
<dbReference type="Proteomes" id="UP000275225">
    <property type="component" value="Unassembled WGS sequence"/>
</dbReference>
<keyword evidence="4" id="KW-1185">Reference proteome</keyword>
<dbReference type="OrthoDB" id="3239891at2"/>
<feature type="region of interest" description="Disordered" evidence="1">
    <location>
        <begin position="42"/>
        <end position="74"/>
    </location>
</feature>
<organism evidence="3 4">
    <name type="scientific">Aeromicrobium camelliae</name>
    <dbReference type="NCBI Taxonomy" id="1538144"/>
    <lineage>
        <taxon>Bacteria</taxon>
        <taxon>Bacillati</taxon>
        <taxon>Actinomycetota</taxon>
        <taxon>Actinomycetes</taxon>
        <taxon>Propionibacteriales</taxon>
        <taxon>Nocardioidaceae</taxon>
        <taxon>Aeromicrobium</taxon>
    </lineage>
</organism>
<gene>
    <name evidence="3" type="ORF">EHW97_13755</name>
</gene>
<proteinExistence type="predicted"/>
<evidence type="ECO:0000256" key="1">
    <source>
        <dbReference type="SAM" id="MobiDB-lite"/>
    </source>
</evidence>
<dbReference type="AlphaFoldDB" id="A0A3N6WKL2"/>
<keyword evidence="2" id="KW-0472">Membrane</keyword>
<keyword evidence="2" id="KW-1133">Transmembrane helix</keyword>
<evidence type="ECO:0000313" key="4">
    <source>
        <dbReference type="Proteomes" id="UP000275225"/>
    </source>
</evidence>